<gene>
    <name evidence="3" type="ORF">METZ01_LOCUS211431</name>
</gene>
<organism evidence="3">
    <name type="scientific">marine metagenome</name>
    <dbReference type="NCBI Taxonomy" id="408172"/>
    <lineage>
        <taxon>unclassified sequences</taxon>
        <taxon>metagenomes</taxon>
        <taxon>ecological metagenomes</taxon>
    </lineage>
</organism>
<dbReference type="PANTHER" id="PTHR43037:SF1">
    <property type="entry name" value="BLL1128 PROTEIN"/>
    <property type="match status" value="1"/>
</dbReference>
<evidence type="ECO:0000259" key="2">
    <source>
        <dbReference type="Pfam" id="PF01738"/>
    </source>
</evidence>
<dbReference type="InterPro" id="IPR029058">
    <property type="entry name" value="AB_hydrolase_fold"/>
</dbReference>
<dbReference type="Pfam" id="PF01738">
    <property type="entry name" value="DLH"/>
    <property type="match status" value="1"/>
</dbReference>
<sequence>MTRYNSIRVFLSILLITDVYGQKEQMKVDSKIVQKTDLNYLLFLPESYNNDQETKWPLILFLHGIGERGNDLELLKIHGIPKIVEKEKKFPFIAISPQCPADYDWRDEAMQETVLDLLEKTLNNYRVDKDRVYITGLSMGGYGTWALATKRPDLFAAAVPICGGGEPSTASLMKDLPIWVFHGARDEVVLPEESEKMVRALQKVKGKVRYTLYPNAYHDSWTETYANQELYDWLLSNKRTDHKKF</sequence>
<dbReference type="InterPro" id="IPR050955">
    <property type="entry name" value="Plant_Biomass_Hydrol_Est"/>
</dbReference>
<dbReference type="SUPFAM" id="SSF53474">
    <property type="entry name" value="alpha/beta-Hydrolases"/>
    <property type="match status" value="1"/>
</dbReference>
<name>A0A382F927_9ZZZZ</name>
<dbReference type="AlphaFoldDB" id="A0A382F927"/>
<protein>
    <recommendedName>
        <fullName evidence="2">Dienelactone hydrolase domain-containing protein</fullName>
    </recommendedName>
</protein>
<feature type="domain" description="Dienelactone hydrolase" evidence="2">
    <location>
        <begin position="12"/>
        <end position="218"/>
    </location>
</feature>
<dbReference type="EMBL" id="UINC01048258">
    <property type="protein sequence ID" value="SVB58577.1"/>
    <property type="molecule type" value="Genomic_DNA"/>
</dbReference>
<dbReference type="GO" id="GO:0016787">
    <property type="term" value="F:hydrolase activity"/>
    <property type="evidence" value="ECO:0007669"/>
    <property type="project" value="InterPro"/>
</dbReference>
<evidence type="ECO:0000313" key="3">
    <source>
        <dbReference type="EMBL" id="SVB58577.1"/>
    </source>
</evidence>
<proteinExistence type="predicted"/>
<dbReference type="PANTHER" id="PTHR43037">
    <property type="entry name" value="UNNAMED PRODUCT-RELATED"/>
    <property type="match status" value="1"/>
</dbReference>
<dbReference type="Gene3D" id="3.40.50.1820">
    <property type="entry name" value="alpha/beta hydrolase"/>
    <property type="match status" value="1"/>
</dbReference>
<reference evidence="3" key="1">
    <citation type="submission" date="2018-05" db="EMBL/GenBank/DDBJ databases">
        <authorList>
            <person name="Lanie J.A."/>
            <person name="Ng W.-L."/>
            <person name="Kazmierczak K.M."/>
            <person name="Andrzejewski T.M."/>
            <person name="Davidsen T.M."/>
            <person name="Wayne K.J."/>
            <person name="Tettelin H."/>
            <person name="Glass J.I."/>
            <person name="Rusch D."/>
            <person name="Podicherti R."/>
            <person name="Tsui H.-C.T."/>
            <person name="Winkler M.E."/>
        </authorList>
    </citation>
    <scope>NUCLEOTIDE SEQUENCE</scope>
</reference>
<keyword evidence="1" id="KW-0732">Signal</keyword>
<dbReference type="InterPro" id="IPR002925">
    <property type="entry name" value="Dienelactn_hydro"/>
</dbReference>
<accession>A0A382F927</accession>
<evidence type="ECO:0000256" key="1">
    <source>
        <dbReference type="ARBA" id="ARBA00022729"/>
    </source>
</evidence>